<evidence type="ECO:0000256" key="1">
    <source>
        <dbReference type="SAM" id="Phobius"/>
    </source>
</evidence>
<evidence type="ECO:0008006" key="4">
    <source>
        <dbReference type="Google" id="ProtNLM"/>
    </source>
</evidence>
<evidence type="ECO:0000313" key="3">
    <source>
        <dbReference type="Proteomes" id="UP000243589"/>
    </source>
</evidence>
<dbReference type="EMBL" id="LQQC01000008">
    <property type="protein sequence ID" value="KXZ58890.1"/>
    <property type="molecule type" value="Genomic_DNA"/>
</dbReference>
<feature type="transmembrane region" description="Helical" evidence="1">
    <location>
        <begin position="425"/>
        <end position="444"/>
    </location>
</feature>
<reference evidence="2 3" key="1">
    <citation type="submission" date="2016-01" db="EMBL/GenBank/DDBJ databases">
        <title>Use of Whole Genome Sequencing to ascertain that Brevibacterium massiliense (Roux, Raoult 2009) is a later heterotypic synonym of Brevibacterium ravenspurgense (Mages 2008).</title>
        <authorList>
            <person name="Bernier A.-M."/>
            <person name="Burdz T."/>
            <person name="Huynh C."/>
            <person name="Pachecho A.L."/>
            <person name="Wiebe D."/>
            <person name="Bonner C."/>
            <person name="Bernard K."/>
        </authorList>
    </citation>
    <scope>NUCLEOTIDE SEQUENCE [LARGE SCALE GENOMIC DNA]</scope>
    <source>
        <strain evidence="2 3">CCUG56047</strain>
    </source>
</reference>
<organism evidence="2 3">
    <name type="scientific">Brevibacterium ravenspurgense</name>
    <dbReference type="NCBI Taxonomy" id="479117"/>
    <lineage>
        <taxon>Bacteria</taxon>
        <taxon>Bacillati</taxon>
        <taxon>Actinomycetota</taxon>
        <taxon>Actinomycetes</taxon>
        <taxon>Micrococcales</taxon>
        <taxon>Brevibacteriaceae</taxon>
        <taxon>Brevibacterium</taxon>
    </lineage>
</organism>
<feature type="transmembrane region" description="Helical" evidence="1">
    <location>
        <begin position="221"/>
        <end position="238"/>
    </location>
</feature>
<feature type="transmembrane region" description="Helical" evidence="1">
    <location>
        <begin position="185"/>
        <end position="201"/>
    </location>
</feature>
<dbReference type="PATRIC" id="fig|479117.4.peg.763"/>
<dbReference type="AlphaFoldDB" id="A0A150HB58"/>
<feature type="transmembrane region" description="Helical" evidence="1">
    <location>
        <begin position="450"/>
        <end position="469"/>
    </location>
</feature>
<keyword evidence="1" id="KW-0472">Membrane</keyword>
<comment type="caution">
    <text evidence="2">The sequence shown here is derived from an EMBL/GenBank/DDBJ whole genome shotgun (WGS) entry which is preliminary data.</text>
</comment>
<keyword evidence="1" id="KW-0812">Transmembrane</keyword>
<feature type="transmembrane region" description="Helical" evidence="1">
    <location>
        <begin position="21"/>
        <end position="41"/>
    </location>
</feature>
<accession>A0A150HB58</accession>
<feature type="transmembrane region" description="Helical" evidence="1">
    <location>
        <begin position="85"/>
        <end position="108"/>
    </location>
</feature>
<feature type="transmembrane region" description="Helical" evidence="1">
    <location>
        <begin position="142"/>
        <end position="159"/>
    </location>
</feature>
<gene>
    <name evidence="2" type="ORF">Bravens_00762</name>
</gene>
<feature type="transmembrane region" description="Helical" evidence="1">
    <location>
        <begin position="399"/>
        <end position="418"/>
    </location>
</feature>
<dbReference type="RefSeq" id="WP_062020440.1">
    <property type="nucleotide sequence ID" value="NZ_LQQC01000008.1"/>
</dbReference>
<feature type="transmembrane region" description="Helical" evidence="1">
    <location>
        <begin position="115"/>
        <end position="136"/>
    </location>
</feature>
<sequence>MTSARTGNPAAEAPLNRRHRLILAASAVIGALLAWLLYAAMAPGGFTKDTVFQLEQARRVLPLNDWHPIAMTWTWQWLIDLTGTINSMLVLQVSAAWVCAVLTSYYLLKVSRRGWSALAGLFILFLPNTVNLVGVVWKDTHLGLALYFAVILMLLIPVVPRLRWVFAVLAFGALVYAGLVRKNSAVAVLPIIAVMAVWLLVRMKSKKPEGEKRTLSKRRKLIAAVAAVVGFGAVLMGVDTGLKAVLKPTENSQYTQVLLDDLIFAVPQAAIDGADAPAAEKTRLAQAKATCSNKNRVRHEDGRPEIIWDGYWACYGKGAEGAYTEIEDPEAVTSIWKQTVPKHLDSYVAYRAQTTTKFLFTSKLEFVRDRNFDYPAQSQALRSSLRIYVVDFGVATFPWLYLGATALGMSAAGIAVGAKKKRRSLGALAIFSSAVLYLMTYVPTAPANDYRYVFWPWLAAILGWLVLWAEGQGRRRVR</sequence>
<evidence type="ECO:0000313" key="2">
    <source>
        <dbReference type="EMBL" id="KXZ58890.1"/>
    </source>
</evidence>
<feature type="transmembrane region" description="Helical" evidence="1">
    <location>
        <begin position="164"/>
        <end position="179"/>
    </location>
</feature>
<proteinExistence type="predicted"/>
<protein>
    <recommendedName>
        <fullName evidence="4">Glycosyltransferase RgtA/B/C/D-like domain-containing protein</fullName>
    </recommendedName>
</protein>
<keyword evidence="1" id="KW-1133">Transmembrane helix</keyword>
<name>A0A150HB58_9MICO</name>
<dbReference type="Proteomes" id="UP000243589">
    <property type="component" value="Unassembled WGS sequence"/>
</dbReference>
<keyword evidence="3" id="KW-1185">Reference proteome</keyword>